<dbReference type="PANTHER" id="PTHR23404">
    <property type="entry name" value="MOLYBDOPTERIN SYNTHASE RELATED"/>
    <property type="match status" value="1"/>
</dbReference>
<organism evidence="15 16">
    <name type="scientific">Frankia alni (strain DSM 45986 / CECT 9034 / ACN14a)</name>
    <dbReference type="NCBI Taxonomy" id="326424"/>
    <lineage>
        <taxon>Bacteria</taxon>
        <taxon>Bacillati</taxon>
        <taxon>Actinomycetota</taxon>
        <taxon>Actinomycetes</taxon>
        <taxon>Frankiales</taxon>
        <taxon>Frankiaceae</taxon>
        <taxon>Frankia</taxon>
    </lineage>
</organism>
<evidence type="ECO:0000256" key="14">
    <source>
        <dbReference type="SAM" id="MobiDB-lite"/>
    </source>
</evidence>
<proteinExistence type="inferred from homology"/>
<dbReference type="EC" id="2.8.1.12" evidence="3"/>
<feature type="region of interest" description="Disordered" evidence="14">
    <location>
        <begin position="1"/>
        <end position="50"/>
    </location>
</feature>
<accession>Q0RD19</accession>
<evidence type="ECO:0000256" key="8">
    <source>
        <dbReference type="ARBA" id="ARBA00049878"/>
    </source>
</evidence>
<feature type="compositionally biased region" description="Low complexity" evidence="14">
    <location>
        <begin position="28"/>
        <end position="40"/>
    </location>
</feature>
<dbReference type="InterPro" id="IPR003448">
    <property type="entry name" value="Mopterin_biosynth_MoaE"/>
</dbReference>
<dbReference type="RefSeq" id="WP_011607083.1">
    <property type="nucleotide sequence ID" value="NC_008278.1"/>
</dbReference>
<evidence type="ECO:0000256" key="13">
    <source>
        <dbReference type="ARBA" id="ARBA00080739"/>
    </source>
</evidence>
<dbReference type="KEGG" id="fal:FRAAL6031"/>
<dbReference type="Proteomes" id="UP000000657">
    <property type="component" value="Chromosome"/>
</dbReference>
<protein>
    <recommendedName>
        <fullName evidence="9">Molybdopterin synthase catalytic subunit 1</fullName>
        <ecNumber evidence="3">2.8.1.12</ecNumber>
    </recommendedName>
    <alternativeName>
        <fullName evidence="13">MPT synthase subunit 2 1</fullName>
    </alternativeName>
    <alternativeName>
        <fullName evidence="10">Molybdenum cofactor biosynthesis protein E 1</fullName>
    </alternativeName>
    <alternativeName>
        <fullName evidence="11">Molybdopterin-converting factor large subunit 1</fullName>
    </alternativeName>
    <alternativeName>
        <fullName evidence="12">Molybdopterin-converting factor subunit 2 1</fullName>
    </alternativeName>
</protein>
<dbReference type="HOGENOM" id="CLU_089568_1_1_11"/>
<dbReference type="Pfam" id="PF02391">
    <property type="entry name" value="MoaE"/>
    <property type="match status" value="1"/>
</dbReference>
<dbReference type="GO" id="GO:0006777">
    <property type="term" value="P:Mo-molybdopterin cofactor biosynthetic process"/>
    <property type="evidence" value="ECO:0007669"/>
    <property type="project" value="UniProtKB-KW"/>
</dbReference>
<dbReference type="AlphaFoldDB" id="Q0RD19"/>
<evidence type="ECO:0000256" key="4">
    <source>
        <dbReference type="ARBA" id="ARBA00022679"/>
    </source>
</evidence>
<evidence type="ECO:0000256" key="10">
    <source>
        <dbReference type="ARBA" id="ARBA00076955"/>
    </source>
</evidence>
<keyword evidence="16" id="KW-1185">Reference proteome</keyword>
<evidence type="ECO:0000256" key="9">
    <source>
        <dbReference type="ARBA" id="ARBA00072424"/>
    </source>
</evidence>
<evidence type="ECO:0000256" key="7">
    <source>
        <dbReference type="ARBA" id="ARBA00026066"/>
    </source>
</evidence>
<reference evidence="15 16" key="1">
    <citation type="journal article" date="2007" name="Genome Res.">
        <title>Genome characteristics of facultatively symbiotic Frankia sp. strains reflect host range and host plant biogeography.</title>
        <authorList>
            <person name="Normand P."/>
            <person name="Lapierre P."/>
            <person name="Tisa L.S."/>
            <person name="Gogarten J.P."/>
            <person name="Alloisio N."/>
            <person name="Bagnarol E."/>
            <person name="Bassi C.A."/>
            <person name="Berry A.M."/>
            <person name="Bickhart D.M."/>
            <person name="Choisne N."/>
            <person name="Couloux A."/>
            <person name="Cournoyer B."/>
            <person name="Cruveiller S."/>
            <person name="Daubin V."/>
            <person name="Demange N."/>
            <person name="Francino M.P."/>
            <person name="Goltsman E."/>
            <person name="Huang Y."/>
            <person name="Kopp O.R."/>
            <person name="Labarre L."/>
            <person name="Lapidus A."/>
            <person name="Lavire C."/>
            <person name="Marechal J."/>
            <person name="Martinez M."/>
            <person name="Mastronunzio J.E."/>
            <person name="Mullin B.C."/>
            <person name="Niemann J."/>
            <person name="Pujic P."/>
            <person name="Rawnsley T."/>
            <person name="Rouy Z."/>
            <person name="Schenowitz C."/>
            <person name="Sellstedt A."/>
            <person name="Tavares F."/>
            <person name="Tomkins J.P."/>
            <person name="Vallenet D."/>
            <person name="Valverde C."/>
            <person name="Wall L.G."/>
            <person name="Wang Y."/>
            <person name="Medigue C."/>
            <person name="Benson D.R."/>
        </authorList>
    </citation>
    <scope>NUCLEOTIDE SEQUENCE [LARGE SCALE GENOMIC DNA]</scope>
    <source>
        <strain evidence="16">DSM 45986 / CECT 9034 / ACN14a</strain>
    </source>
</reference>
<evidence type="ECO:0000256" key="3">
    <source>
        <dbReference type="ARBA" id="ARBA00011950"/>
    </source>
</evidence>
<evidence type="ECO:0000256" key="2">
    <source>
        <dbReference type="ARBA" id="ARBA00005426"/>
    </source>
</evidence>
<name>Q0RD19_FRAAA</name>
<sequence length="195" mass="19439">MDVDSTRSPAPVPPADAPARATVGAGGPSPASGEPAAAAGSGPGSGAGAELGTAAPARVVLADIRDTPLSVDECMAAVLLPDVGGIALFVGTVRDHDGGRAVTDLAYEAHPRAAAEIERVAAEVAAGAPVRAIAVAHRTGHLRVGETAVVVAVGAAHRAEAFAACRRLIDDIKAQVPIWKHQVFEDGAAEWVGAC</sequence>
<evidence type="ECO:0000256" key="1">
    <source>
        <dbReference type="ARBA" id="ARBA00005046"/>
    </source>
</evidence>
<evidence type="ECO:0000256" key="11">
    <source>
        <dbReference type="ARBA" id="ARBA00078352"/>
    </source>
</evidence>
<dbReference type="eggNOG" id="COG0314">
    <property type="taxonomic scope" value="Bacteria"/>
</dbReference>
<keyword evidence="5" id="KW-0501">Molybdenum cofactor biosynthesis</keyword>
<evidence type="ECO:0000313" key="16">
    <source>
        <dbReference type="Proteomes" id="UP000000657"/>
    </source>
</evidence>
<dbReference type="STRING" id="326424.FRAAL6031"/>
<evidence type="ECO:0000256" key="6">
    <source>
        <dbReference type="ARBA" id="ARBA00025448"/>
    </source>
</evidence>
<comment type="subunit">
    <text evidence="7">Heterotetramer of 2 MoaD subunits and 2 MoaE subunits. Also stable as homodimer. The enzyme changes between these two forms during catalysis.</text>
</comment>
<dbReference type="InterPro" id="IPR036563">
    <property type="entry name" value="MoaE_sf"/>
</dbReference>
<evidence type="ECO:0000256" key="12">
    <source>
        <dbReference type="ARBA" id="ARBA00080680"/>
    </source>
</evidence>
<comment type="function">
    <text evidence="6">Converts molybdopterin precursor Z into molybdopterin. This requires the incorporation of two sulfur atoms into precursor Z to generate a dithiolene group. The sulfur is provided by MoaD.</text>
</comment>
<dbReference type="FunFam" id="3.90.1170.40:FF:000004">
    <property type="entry name" value="Molybdopterin biosynthesis protein MoeE"/>
    <property type="match status" value="1"/>
</dbReference>
<evidence type="ECO:0000256" key="5">
    <source>
        <dbReference type="ARBA" id="ARBA00023150"/>
    </source>
</evidence>
<keyword evidence="4" id="KW-0808">Transferase</keyword>
<gene>
    <name evidence="15" type="primary">moaE</name>
    <name evidence="15" type="ordered locus">FRAAL6031</name>
</gene>
<comment type="pathway">
    <text evidence="1">Cofactor biosynthesis; molybdopterin biosynthesis.</text>
</comment>
<comment type="catalytic activity">
    <reaction evidence="8">
        <text>2 [molybdopterin-synthase sulfur-carrier protein]-C-terminal-Gly-aminoethanethioate + cyclic pyranopterin phosphate + H2O = molybdopterin + 2 [molybdopterin-synthase sulfur-carrier protein]-C-terminal Gly-Gly + 2 H(+)</text>
        <dbReference type="Rhea" id="RHEA:26333"/>
        <dbReference type="Rhea" id="RHEA-COMP:12202"/>
        <dbReference type="Rhea" id="RHEA-COMP:19907"/>
        <dbReference type="ChEBI" id="CHEBI:15377"/>
        <dbReference type="ChEBI" id="CHEBI:15378"/>
        <dbReference type="ChEBI" id="CHEBI:58698"/>
        <dbReference type="ChEBI" id="CHEBI:59648"/>
        <dbReference type="ChEBI" id="CHEBI:90778"/>
        <dbReference type="ChEBI" id="CHEBI:232372"/>
        <dbReference type="EC" id="2.8.1.12"/>
    </reaction>
</comment>
<dbReference type="CDD" id="cd00756">
    <property type="entry name" value="MoaE"/>
    <property type="match status" value="1"/>
</dbReference>
<dbReference type="Gene3D" id="3.90.1170.40">
    <property type="entry name" value="Molybdopterin biosynthesis MoaE subunit"/>
    <property type="match status" value="1"/>
</dbReference>
<dbReference type="GO" id="GO:0030366">
    <property type="term" value="F:molybdopterin synthase activity"/>
    <property type="evidence" value="ECO:0007669"/>
    <property type="project" value="UniProtKB-EC"/>
</dbReference>
<dbReference type="EMBL" id="CT573213">
    <property type="protein sequence ID" value="CAJ64655.1"/>
    <property type="molecule type" value="Genomic_DNA"/>
</dbReference>
<comment type="similarity">
    <text evidence="2">Belongs to the MoaE family.</text>
</comment>
<dbReference type="SUPFAM" id="SSF54690">
    <property type="entry name" value="Molybdopterin synthase subunit MoaE"/>
    <property type="match status" value="1"/>
</dbReference>
<evidence type="ECO:0000313" key="15">
    <source>
        <dbReference type="EMBL" id="CAJ64655.1"/>
    </source>
</evidence>